<keyword evidence="8" id="KW-0732">Signal</keyword>
<keyword evidence="6 7" id="KW-0961">Cell wall biogenesis/degradation</keyword>
<evidence type="ECO:0000313" key="10">
    <source>
        <dbReference type="EMBL" id="NYZ22011.1"/>
    </source>
</evidence>
<keyword evidence="11" id="KW-1185">Reference proteome</keyword>
<dbReference type="InterPro" id="IPR005490">
    <property type="entry name" value="LD_TPept_cat_dom"/>
</dbReference>
<evidence type="ECO:0000256" key="2">
    <source>
        <dbReference type="ARBA" id="ARBA00005992"/>
    </source>
</evidence>
<evidence type="ECO:0000256" key="6">
    <source>
        <dbReference type="ARBA" id="ARBA00023316"/>
    </source>
</evidence>
<dbReference type="InterPro" id="IPR002477">
    <property type="entry name" value="Peptidoglycan-bd-like"/>
</dbReference>
<comment type="pathway">
    <text evidence="1 7">Cell wall biogenesis; peptidoglycan biosynthesis.</text>
</comment>
<accession>A0ABX2TFB8</accession>
<dbReference type="Pfam" id="PF20142">
    <property type="entry name" value="Scaffold"/>
    <property type="match status" value="1"/>
</dbReference>
<dbReference type="Proteomes" id="UP000584642">
    <property type="component" value="Unassembled WGS sequence"/>
</dbReference>
<dbReference type="EMBL" id="JABFDB010000014">
    <property type="protein sequence ID" value="NYZ22011.1"/>
    <property type="molecule type" value="Genomic_DNA"/>
</dbReference>
<dbReference type="InterPro" id="IPR045380">
    <property type="entry name" value="LD_TPept_scaffold_dom"/>
</dbReference>
<evidence type="ECO:0000259" key="9">
    <source>
        <dbReference type="PROSITE" id="PS52029"/>
    </source>
</evidence>
<evidence type="ECO:0000256" key="3">
    <source>
        <dbReference type="ARBA" id="ARBA00022679"/>
    </source>
</evidence>
<dbReference type="Gene3D" id="1.10.101.10">
    <property type="entry name" value="PGBD-like superfamily/PGBD"/>
    <property type="match status" value="1"/>
</dbReference>
<dbReference type="SUPFAM" id="SSF141523">
    <property type="entry name" value="L,D-transpeptidase catalytic domain-like"/>
    <property type="match status" value="1"/>
</dbReference>
<dbReference type="Pfam" id="PF03734">
    <property type="entry name" value="YkuD"/>
    <property type="match status" value="1"/>
</dbReference>
<dbReference type="CDD" id="cd16913">
    <property type="entry name" value="YkuD_like"/>
    <property type="match status" value="1"/>
</dbReference>
<evidence type="ECO:0000256" key="7">
    <source>
        <dbReference type="PROSITE-ProRule" id="PRU01373"/>
    </source>
</evidence>
<organism evidence="10 11">
    <name type="scientific">Azospirillum oleiclasticum</name>
    <dbReference type="NCBI Taxonomy" id="2735135"/>
    <lineage>
        <taxon>Bacteria</taxon>
        <taxon>Pseudomonadati</taxon>
        <taxon>Pseudomonadota</taxon>
        <taxon>Alphaproteobacteria</taxon>
        <taxon>Rhodospirillales</taxon>
        <taxon>Azospirillaceae</taxon>
        <taxon>Azospirillum</taxon>
    </lineage>
</organism>
<protein>
    <submittedName>
        <fullName evidence="10">L,D-transpeptidase family protein</fullName>
    </submittedName>
</protein>
<feature type="active site" description="Proton donor/acceptor" evidence="7">
    <location>
        <position position="461"/>
    </location>
</feature>
<dbReference type="RefSeq" id="WP_180283780.1">
    <property type="nucleotide sequence ID" value="NZ_JABFDB010000014.1"/>
</dbReference>
<feature type="signal peptide" evidence="8">
    <location>
        <begin position="1"/>
        <end position="21"/>
    </location>
</feature>
<dbReference type="PANTHER" id="PTHR41533">
    <property type="entry name" value="L,D-TRANSPEPTIDASE HI_1667-RELATED"/>
    <property type="match status" value="1"/>
</dbReference>
<reference evidence="10 11" key="1">
    <citation type="submission" date="2020-05" db="EMBL/GenBank/DDBJ databases">
        <title>Azospirillum oleiclasticum sp. nov, a nitrogen-fixing and heavy crude oil-emulsifying bacterium isolated from the crude oil of Yumen Oilfield.</title>
        <authorList>
            <person name="Wu D."/>
            <person name="Cai M."/>
            <person name="Zhang X."/>
        </authorList>
    </citation>
    <scope>NUCLEOTIDE SEQUENCE [LARGE SCALE GENOMIC DNA]</scope>
    <source>
        <strain evidence="10 11">ROY-1-1-2</strain>
    </source>
</reference>
<feature type="chain" id="PRO_5046090168" evidence="8">
    <location>
        <begin position="22"/>
        <end position="572"/>
    </location>
</feature>
<dbReference type="InterPro" id="IPR038063">
    <property type="entry name" value="Transpep_catalytic_dom"/>
</dbReference>
<proteinExistence type="inferred from homology"/>
<feature type="active site" description="Nucleophile" evidence="7">
    <location>
        <position position="480"/>
    </location>
</feature>
<sequence>MTPLARLILAFALAPVWGAAAGTLPVDPPATPTVDAAATIRVIAPDVALARRLVEERRTVAGRPVDLPMLRRFYAQRGFRPLWLGDDGSVRDAGRKALAALQAAGLDGLAADDYHAGPIARRLDAHSLDAHSDETTPVELELLLTDGVIALATHRRAGRIAPRSVSVDFAVTPPAMDPVAIGNAVAAAADPAAALEALAPPQGDHAGLKAALAALRAADAAGGWPRVPAPRAAKLEPGMRDPAVRALRQRLAASGDMTGAASASDLYDATLRQGVERFQARHGLEVDGIVGTSTVATLNVPVTDRIAQVVANMERARWFPADLGERHVAVNVPDYRLQAVENGRVVQDMRVIVGTKLRRTPIFSSTITSVVLNPTWTVPVSLAREDYLPKLLKNPGYLAEKGFTVYSSWAAGAAPLDSRRINWKAVGTGIGRLKLRQDPGPENALGQMKFNIPNGFDVYLHDTPGREKFGQTVRAFSSGCVRVGDPKALAAFVLAGDPDWPAEKRQQYLDRRETKTVTVRRPVAVHLLYKTAWVDEAGLLQFRDDVYGRDSELLEAIARRGLSVPRITLARG</sequence>
<keyword evidence="4 7" id="KW-0133">Cell shape</keyword>
<dbReference type="InterPro" id="IPR036366">
    <property type="entry name" value="PGBDSf"/>
</dbReference>
<dbReference type="PANTHER" id="PTHR41533:SF2">
    <property type="entry name" value="BLR7131 PROTEIN"/>
    <property type="match status" value="1"/>
</dbReference>
<evidence type="ECO:0000256" key="4">
    <source>
        <dbReference type="ARBA" id="ARBA00022960"/>
    </source>
</evidence>
<dbReference type="SUPFAM" id="SSF47090">
    <property type="entry name" value="PGBD-like"/>
    <property type="match status" value="1"/>
</dbReference>
<evidence type="ECO:0000256" key="8">
    <source>
        <dbReference type="SAM" id="SignalP"/>
    </source>
</evidence>
<dbReference type="InterPro" id="IPR052905">
    <property type="entry name" value="LD-transpeptidase_YkuD-like"/>
</dbReference>
<comment type="similarity">
    <text evidence="2">Belongs to the YkuD family.</text>
</comment>
<dbReference type="Pfam" id="PF01471">
    <property type="entry name" value="PG_binding_1"/>
    <property type="match status" value="1"/>
</dbReference>
<name>A0ABX2TFB8_9PROT</name>
<dbReference type="InterPro" id="IPR036365">
    <property type="entry name" value="PGBD-like_sf"/>
</dbReference>
<evidence type="ECO:0000256" key="5">
    <source>
        <dbReference type="ARBA" id="ARBA00022984"/>
    </source>
</evidence>
<dbReference type="Gene3D" id="2.40.440.10">
    <property type="entry name" value="L,D-transpeptidase catalytic domain-like"/>
    <property type="match status" value="1"/>
</dbReference>
<keyword evidence="3" id="KW-0808">Transferase</keyword>
<evidence type="ECO:0000313" key="11">
    <source>
        <dbReference type="Proteomes" id="UP000584642"/>
    </source>
</evidence>
<evidence type="ECO:0000256" key="1">
    <source>
        <dbReference type="ARBA" id="ARBA00004752"/>
    </source>
</evidence>
<keyword evidence="5 7" id="KW-0573">Peptidoglycan synthesis</keyword>
<gene>
    <name evidence="10" type="ORF">HND93_20035</name>
</gene>
<dbReference type="PROSITE" id="PS52029">
    <property type="entry name" value="LD_TPASE"/>
    <property type="match status" value="1"/>
</dbReference>
<comment type="caution">
    <text evidence="10">The sequence shown here is derived from an EMBL/GenBank/DDBJ whole genome shotgun (WGS) entry which is preliminary data.</text>
</comment>
<feature type="domain" description="L,D-TPase catalytic" evidence="9">
    <location>
        <begin position="326"/>
        <end position="520"/>
    </location>
</feature>